<dbReference type="PROSITE" id="PS50850">
    <property type="entry name" value="MFS"/>
    <property type="match status" value="1"/>
</dbReference>
<dbReference type="EMBL" id="JAHKKG010000005">
    <property type="protein sequence ID" value="MBU2665519.1"/>
    <property type="molecule type" value="Genomic_DNA"/>
</dbReference>
<dbReference type="PANTHER" id="PTHR42718">
    <property type="entry name" value="MAJOR FACILITATOR SUPERFAMILY MULTIDRUG TRANSPORTER MFSC"/>
    <property type="match status" value="1"/>
</dbReference>
<evidence type="ECO:0000256" key="3">
    <source>
        <dbReference type="ARBA" id="ARBA00022475"/>
    </source>
</evidence>
<proteinExistence type="predicted"/>
<dbReference type="InterPro" id="IPR011701">
    <property type="entry name" value="MFS"/>
</dbReference>
<dbReference type="PANTHER" id="PTHR42718:SF46">
    <property type="entry name" value="BLR6921 PROTEIN"/>
    <property type="match status" value="1"/>
</dbReference>
<reference evidence="9 10" key="1">
    <citation type="submission" date="2021-06" db="EMBL/GenBank/DDBJ databases">
        <title>Actinoplanes lichenicola sp. nov., and Actinoplanes ovalisporus sp. nov., isolated from lichen in Thailand.</title>
        <authorList>
            <person name="Saeng-In P."/>
            <person name="Kanchanasin P."/>
            <person name="Yuki M."/>
            <person name="Kudo T."/>
            <person name="Ohkuma M."/>
            <person name="Phongsopitanun W."/>
            <person name="Tanasupawat S."/>
        </authorList>
    </citation>
    <scope>NUCLEOTIDE SEQUENCE [LARGE SCALE GENOMIC DNA]</scope>
    <source>
        <strain evidence="9 10">NBRC 110975</strain>
    </source>
</reference>
<feature type="domain" description="Major facilitator superfamily (MFS) profile" evidence="8">
    <location>
        <begin position="8"/>
        <end position="441"/>
    </location>
</feature>
<keyword evidence="4 7" id="KW-0812">Transmembrane</keyword>
<dbReference type="InterPro" id="IPR036259">
    <property type="entry name" value="MFS_trans_sf"/>
</dbReference>
<evidence type="ECO:0000256" key="4">
    <source>
        <dbReference type="ARBA" id="ARBA00022692"/>
    </source>
</evidence>
<feature type="transmembrane region" description="Helical" evidence="7">
    <location>
        <begin position="74"/>
        <end position="98"/>
    </location>
</feature>
<accession>A0ABS5YPY2</accession>
<organism evidence="9 10">
    <name type="scientific">Paractinoplanes bogorensis</name>
    <dbReference type="NCBI Taxonomy" id="1610840"/>
    <lineage>
        <taxon>Bacteria</taxon>
        <taxon>Bacillati</taxon>
        <taxon>Actinomycetota</taxon>
        <taxon>Actinomycetes</taxon>
        <taxon>Micromonosporales</taxon>
        <taxon>Micromonosporaceae</taxon>
        <taxon>Paractinoplanes</taxon>
    </lineage>
</organism>
<feature type="transmembrane region" description="Helical" evidence="7">
    <location>
        <begin position="44"/>
        <end position="62"/>
    </location>
</feature>
<protein>
    <submittedName>
        <fullName evidence="9">MFS transporter</fullName>
    </submittedName>
</protein>
<keyword evidence="5 7" id="KW-1133">Transmembrane helix</keyword>
<feature type="transmembrane region" description="Helical" evidence="7">
    <location>
        <begin position="220"/>
        <end position="242"/>
    </location>
</feature>
<comment type="caution">
    <text evidence="9">The sequence shown here is derived from an EMBL/GenBank/DDBJ whole genome shotgun (WGS) entry which is preliminary data.</text>
</comment>
<evidence type="ECO:0000256" key="2">
    <source>
        <dbReference type="ARBA" id="ARBA00022448"/>
    </source>
</evidence>
<keyword evidence="2" id="KW-0813">Transport</keyword>
<evidence type="ECO:0000256" key="6">
    <source>
        <dbReference type="ARBA" id="ARBA00023136"/>
    </source>
</evidence>
<evidence type="ECO:0000313" key="9">
    <source>
        <dbReference type="EMBL" id="MBU2665519.1"/>
    </source>
</evidence>
<feature type="transmembrane region" description="Helical" evidence="7">
    <location>
        <begin position="161"/>
        <end position="183"/>
    </location>
</feature>
<dbReference type="Pfam" id="PF07690">
    <property type="entry name" value="MFS_1"/>
    <property type="match status" value="1"/>
</dbReference>
<sequence>MRSSMAGRLAVLFLTQLMLVVDTTIVNVALPRIGTQLGFSDAGLSWVVTVYALFFGGLILLSGKIGTLIGARRALLTGAAIFVVASAAGGLASTPGILIAARAFQGAGAALAAPSVLVLLTAITTPGPQRARAMALFVLATGSGAAAGLIIGGLLTEAFGWRSVMFVNVPVGVAILAGGFAFLTELPRTKQKLDVGGAVTSTLAMAAAVYGFTLMGDKGFAHPAVIAALTVAAVALAVLIAVERGNPDAVLPLSFFRSWHSSGPLLAMLVIPAGQVCYLYFTTLVTQQQLGYTPVQTGMILVPFTLALILANQLTPHLLSRHGERLIGSLGIAGLTAGIAAMAWAVSGPVTVTTLILPSVVLGLSAGLTFAPVTAMIMNRAPDGNTAAAASLLQGMQQLGGAIGLSVIIAGGHTYAGAFLATAAFPLIALALFTRGTRHSSPLTATAKGHS</sequence>
<feature type="transmembrane region" description="Helical" evidence="7">
    <location>
        <begin position="195"/>
        <end position="214"/>
    </location>
</feature>
<feature type="transmembrane region" description="Helical" evidence="7">
    <location>
        <begin position="104"/>
        <end position="123"/>
    </location>
</feature>
<feature type="transmembrane region" description="Helical" evidence="7">
    <location>
        <begin position="326"/>
        <end position="346"/>
    </location>
</feature>
<dbReference type="CDD" id="cd17321">
    <property type="entry name" value="MFS_MMR_MDR_like"/>
    <property type="match status" value="1"/>
</dbReference>
<evidence type="ECO:0000256" key="5">
    <source>
        <dbReference type="ARBA" id="ARBA00022989"/>
    </source>
</evidence>
<evidence type="ECO:0000256" key="7">
    <source>
        <dbReference type="SAM" id="Phobius"/>
    </source>
</evidence>
<dbReference type="RefSeq" id="WP_215788710.1">
    <property type="nucleotide sequence ID" value="NZ_JAHKKG010000005.1"/>
</dbReference>
<keyword evidence="10" id="KW-1185">Reference proteome</keyword>
<feature type="transmembrane region" description="Helical" evidence="7">
    <location>
        <begin position="293"/>
        <end position="314"/>
    </location>
</feature>
<comment type="subcellular location">
    <subcellularLocation>
        <location evidence="1">Cell membrane</location>
        <topology evidence="1">Multi-pass membrane protein</topology>
    </subcellularLocation>
</comment>
<dbReference type="Gene3D" id="1.20.1720.10">
    <property type="entry name" value="Multidrug resistance protein D"/>
    <property type="match status" value="1"/>
</dbReference>
<feature type="transmembrane region" description="Helical" evidence="7">
    <location>
        <begin position="135"/>
        <end position="155"/>
    </location>
</feature>
<dbReference type="SUPFAM" id="SSF103473">
    <property type="entry name" value="MFS general substrate transporter"/>
    <property type="match status" value="1"/>
</dbReference>
<evidence type="ECO:0000313" key="10">
    <source>
        <dbReference type="Proteomes" id="UP001519654"/>
    </source>
</evidence>
<feature type="transmembrane region" description="Helical" evidence="7">
    <location>
        <begin position="263"/>
        <end position="281"/>
    </location>
</feature>
<name>A0ABS5YPY2_9ACTN</name>
<feature type="transmembrane region" description="Helical" evidence="7">
    <location>
        <begin position="387"/>
        <end position="409"/>
    </location>
</feature>
<feature type="transmembrane region" description="Helical" evidence="7">
    <location>
        <begin position="415"/>
        <end position="433"/>
    </location>
</feature>
<feature type="transmembrane region" description="Helical" evidence="7">
    <location>
        <begin position="352"/>
        <end position="375"/>
    </location>
</feature>
<keyword evidence="6 7" id="KW-0472">Membrane</keyword>
<dbReference type="Proteomes" id="UP001519654">
    <property type="component" value="Unassembled WGS sequence"/>
</dbReference>
<gene>
    <name evidence="9" type="ORF">KOI35_18585</name>
</gene>
<dbReference type="Gene3D" id="1.20.1250.20">
    <property type="entry name" value="MFS general substrate transporter like domains"/>
    <property type="match status" value="1"/>
</dbReference>
<dbReference type="InterPro" id="IPR020846">
    <property type="entry name" value="MFS_dom"/>
</dbReference>
<evidence type="ECO:0000256" key="1">
    <source>
        <dbReference type="ARBA" id="ARBA00004651"/>
    </source>
</evidence>
<evidence type="ECO:0000259" key="8">
    <source>
        <dbReference type="PROSITE" id="PS50850"/>
    </source>
</evidence>
<keyword evidence="3" id="KW-1003">Cell membrane</keyword>